<dbReference type="Gene3D" id="1.20.200.10">
    <property type="entry name" value="Fumarase/aspartase (Central domain)"/>
    <property type="match status" value="1"/>
</dbReference>
<dbReference type="FunFam" id="1.10.275.10:FF:000002">
    <property type="entry name" value="Argininosuccinate lyase"/>
    <property type="match status" value="1"/>
</dbReference>
<dbReference type="GO" id="GO:0005829">
    <property type="term" value="C:cytosol"/>
    <property type="evidence" value="ECO:0007669"/>
    <property type="project" value="TreeGrafter"/>
</dbReference>
<dbReference type="PANTHER" id="PTHR43814:SF1">
    <property type="entry name" value="ARGININOSUCCINATE LYASE"/>
    <property type="match status" value="1"/>
</dbReference>
<feature type="domain" description="Fumarate lyase N-terminal" evidence="1">
    <location>
        <begin position="7"/>
        <end position="301"/>
    </location>
</feature>
<dbReference type="GO" id="GO:0004056">
    <property type="term" value="F:argininosuccinate lyase activity"/>
    <property type="evidence" value="ECO:0007669"/>
    <property type="project" value="UniProtKB-EC"/>
</dbReference>
<dbReference type="InterPro" id="IPR029419">
    <property type="entry name" value="Arg_succ_lyase_C"/>
</dbReference>
<dbReference type="PROSITE" id="PS00163">
    <property type="entry name" value="FUMARATE_LYASES"/>
    <property type="match status" value="1"/>
</dbReference>
<dbReference type="InterPro" id="IPR000362">
    <property type="entry name" value="Fumarate_lyase_fam"/>
</dbReference>
<dbReference type="SUPFAM" id="SSF48557">
    <property type="entry name" value="L-aspartase-like"/>
    <property type="match status" value="1"/>
</dbReference>
<dbReference type="GO" id="GO:0042450">
    <property type="term" value="P:L-arginine biosynthetic process via ornithine"/>
    <property type="evidence" value="ECO:0007669"/>
    <property type="project" value="InterPro"/>
</dbReference>
<dbReference type="PANTHER" id="PTHR43814">
    <property type="entry name" value="ARGININOSUCCINATE LYASE"/>
    <property type="match status" value="1"/>
</dbReference>
<dbReference type="InterPro" id="IPR022761">
    <property type="entry name" value="Fumarate_lyase_N"/>
</dbReference>
<dbReference type="PRINTS" id="PR00149">
    <property type="entry name" value="FUMRATELYASE"/>
</dbReference>
<name>A0A3B0VCK2_9ZZZZ</name>
<proteinExistence type="inferred from homology"/>
<dbReference type="InterPro" id="IPR024083">
    <property type="entry name" value="Fumarase/histidase_N"/>
</dbReference>
<dbReference type="NCBIfam" id="TIGR00838">
    <property type="entry name" value="argH"/>
    <property type="match status" value="1"/>
</dbReference>
<dbReference type="AlphaFoldDB" id="A0A3B0VCK2"/>
<reference evidence="3" key="1">
    <citation type="submission" date="2018-06" db="EMBL/GenBank/DDBJ databases">
        <authorList>
            <person name="Zhirakovskaya E."/>
        </authorList>
    </citation>
    <scope>NUCLEOTIDE SEQUENCE</scope>
</reference>
<dbReference type="Gene3D" id="1.10.40.30">
    <property type="entry name" value="Fumarase/aspartase (C-terminal domain)"/>
    <property type="match status" value="1"/>
</dbReference>
<gene>
    <name evidence="3" type="ORF">MNBD_CHLOROFLEXI01-4533</name>
</gene>
<evidence type="ECO:0000313" key="3">
    <source>
        <dbReference type="EMBL" id="VAW34569.1"/>
    </source>
</evidence>
<sequence length="456" mass="49686">MSKLWGGRFAKATDALVHEFNASLRFDVRIAAQDIAGSKAWAQGLVGANVLTQSEADIIIAGLEQVDEELANGRFQFQSGDEDIHTAVERRLTDIVGDVGGKLHTGRSRNDQVATDFRLWLMEACDQVAAMLKDLQQALIDNAAANLNLPMPGYTHLQHAQPVTWGHWVLSHFWPLVRDQERLAQVRQRTAVLPLGSAALAGTAFPIDRHALAAELGFNSISQNSLDAVSNRDFAADFLYAAALIGLHLSRISEQLILFNSSEFGFVHIDDGYSTGSSLMPQKKNPDTLELTRGKSGRLIGNLVGLLTTLKGLPSSYDKDLQEDKEPVFDAFDTLSHTIPVMAGLFNTLKLRPKRLAAQLEPNLLATDLADYLVKRGVPFRQGHHLVGEVVQLAEDKGVPLAELTLADLRSVSEQFEEGVTAVFNITTSLSSRNGIGGTSPEALQAQLKAAQQQLQ</sequence>
<accession>A0A3B0VCK2</accession>
<dbReference type="EMBL" id="UOEU01000539">
    <property type="protein sequence ID" value="VAW34569.1"/>
    <property type="molecule type" value="Genomic_DNA"/>
</dbReference>
<dbReference type="FunFam" id="1.20.200.10:FF:000015">
    <property type="entry name" value="argininosuccinate lyase isoform X2"/>
    <property type="match status" value="1"/>
</dbReference>
<dbReference type="CDD" id="cd01359">
    <property type="entry name" value="Argininosuccinate_lyase"/>
    <property type="match status" value="1"/>
</dbReference>
<evidence type="ECO:0000259" key="1">
    <source>
        <dbReference type="Pfam" id="PF00206"/>
    </source>
</evidence>
<feature type="domain" description="Argininosuccinate lyase C-terminal" evidence="2">
    <location>
        <begin position="364"/>
        <end position="430"/>
    </location>
</feature>
<dbReference type="InterPro" id="IPR020557">
    <property type="entry name" value="Fumarate_lyase_CS"/>
</dbReference>
<dbReference type="Pfam" id="PF14698">
    <property type="entry name" value="ASL_C2"/>
    <property type="match status" value="1"/>
</dbReference>
<dbReference type="Pfam" id="PF00206">
    <property type="entry name" value="Lyase_1"/>
    <property type="match status" value="1"/>
</dbReference>
<dbReference type="InterPro" id="IPR008948">
    <property type="entry name" value="L-Aspartase-like"/>
</dbReference>
<protein>
    <submittedName>
        <fullName evidence="3">Argininosuccinate lyase</fullName>
        <ecNumber evidence="3">4.3.2.1</ecNumber>
    </submittedName>
</protein>
<keyword evidence="3" id="KW-0456">Lyase</keyword>
<dbReference type="HAMAP" id="MF_00006">
    <property type="entry name" value="Arg_succ_lyase"/>
    <property type="match status" value="1"/>
</dbReference>
<dbReference type="EC" id="4.3.2.1" evidence="3"/>
<organism evidence="3">
    <name type="scientific">hydrothermal vent metagenome</name>
    <dbReference type="NCBI Taxonomy" id="652676"/>
    <lineage>
        <taxon>unclassified sequences</taxon>
        <taxon>metagenomes</taxon>
        <taxon>ecological metagenomes</taxon>
    </lineage>
</organism>
<dbReference type="Gene3D" id="1.10.275.10">
    <property type="entry name" value="Fumarase/aspartase (N-terminal domain)"/>
    <property type="match status" value="1"/>
</dbReference>
<evidence type="ECO:0000259" key="2">
    <source>
        <dbReference type="Pfam" id="PF14698"/>
    </source>
</evidence>
<dbReference type="FunFam" id="1.10.40.30:FF:000001">
    <property type="entry name" value="Argininosuccinate lyase"/>
    <property type="match status" value="1"/>
</dbReference>
<dbReference type="PRINTS" id="PR00145">
    <property type="entry name" value="ARGSUCLYASE"/>
</dbReference>
<dbReference type="InterPro" id="IPR009049">
    <property type="entry name" value="Argininosuccinate_lyase"/>
</dbReference>